<name>A0A7W6EU43_9BACT</name>
<reference evidence="2 3" key="1">
    <citation type="submission" date="2020-08" db="EMBL/GenBank/DDBJ databases">
        <title>Genomic Encyclopedia of Type Strains, Phase IV (KMG-IV): sequencing the most valuable type-strain genomes for metagenomic binning, comparative biology and taxonomic classification.</title>
        <authorList>
            <person name="Goeker M."/>
        </authorList>
    </citation>
    <scope>NUCLEOTIDE SEQUENCE [LARGE SCALE GENOMIC DNA]</scope>
    <source>
        <strain evidence="2 3">DSM 17976</strain>
    </source>
</reference>
<comment type="caution">
    <text evidence="2">The sequence shown here is derived from an EMBL/GenBank/DDBJ whole genome shotgun (WGS) entry which is preliminary data.</text>
</comment>
<dbReference type="AlphaFoldDB" id="A0A7W6EU43"/>
<accession>A0A7W6EU43</accession>
<sequence>MKYLLWPFKLAALIVLTAFVIEFAVVLAVVGVIFWLINRLILYVDARIKAKQENVSLP</sequence>
<evidence type="ECO:0000313" key="2">
    <source>
        <dbReference type="EMBL" id="MBB3842192.1"/>
    </source>
</evidence>
<proteinExistence type="predicted"/>
<protein>
    <submittedName>
        <fullName evidence="2">Multisubunit Na+/H+ antiporter MnhC subunit</fullName>
    </submittedName>
</protein>
<keyword evidence="3" id="KW-1185">Reference proteome</keyword>
<dbReference type="Proteomes" id="UP000541352">
    <property type="component" value="Unassembled WGS sequence"/>
</dbReference>
<evidence type="ECO:0000256" key="1">
    <source>
        <dbReference type="SAM" id="Phobius"/>
    </source>
</evidence>
<dbReference type="EMBL" id="JACIBY010000029">
    <property type="protein sequence ID" value="MBB3842192.1"/>
    <property type="molecule type" value="Genomic_DNA"/>
</dbReference>
<keyword evidence="1" id="KW-0812">Transmembrane</keyword>
<gene>
    <name evidence="2" type="ORF">FHS57_006223</name>
</gene>
<dbReference type="RefSeq" id="WP_183980393.1">
    <property type="nucleotide sequence ID" value="NZ_JACIBY010000029.1"/>
</dbReference>
<keyword evidence="1" id="KW-1133">Transmembrane helix</keyword>
<keyword evidence="1" id="KW-0472">Membrane</keyword>
<feature type="transmembrane region" description="Helical" evidence="1">
    <location>
        <begin position="12"/>
        <end position="37"/>
    </location>
</feature>
<organism evidence="2 3">
    <name type="scientific">Runella defluvii</name>
    <dbReference type="NCBI Taxonomy" id="370973"/>
    <lineage>
        <taxon>Bacteria</taxon>
        <taxon>Pseudomonadati</taxon>
        <taxon>Bacteroidota</taxon>
        <taxon>Cytophagia</taxon>
        <taxon>Cytophagales</taxon>
        <taxon>Spirosomataceae</taxon>
        <taxon>Runella</taxon>
    </lineage>
</organism>
<evidence type="ECO:0000313" key="3">
    <source>
        <dbReference type="Proteomes" id="UP000541352"/>
    </source>
</evidence>